<dbReference type="GO" id="GO:0006749">
    <property type="term" value="P:glutathione metabolic process"/>
    <property type="evidence" value="ECO:0007669"/>
    <property type="project" value="TreeGrafter"/>
</dbReference>
<protein>
    <submittedName>
        <fullName evidence="2">Beta-lactamase hydrolase-like protein</fullName>
    </submittedName>
</protein>
<reference evidence="2" key="1">
    <citation type="submission" date="2020-04" db="EMBL/GenBank/DDBJ databases">
        <title>Draft genome resource of the tomato pathogen Pseudocercospora fuligena.</title>
        <authorList>
            <person name="Zaccaron A."/>
        </authorList>
    </citation>
    <scope>NUCLEOTIDE SEQUENCE</scope>
    <source>
        <strain evidence="2">PF001</strain>
    </source>
</reference>
<dbReference type="PANTHER" id="PTHR43084">
    <property type="entry name" value="PERSULFIDE DIOXYGENASE ETHE1"/>
    <property type="match status" value="1"/>
</dbReference>
<dbReference type="Proteomes" id="UP000660729">
    <property type="component" value="Unassembled WGS sequence"/>
</dbReference>
<evidence type="ECO:0000256" key="1">
    <source>
        <dbReference type="SAM" id="MobiDB-lite"/>
    </source>
</evidence>
<gene>
    <name evidence="2" type="ORF">HII31_06835</name>
</gene>
<feature type="region of interest" description="Disordered" evidence="1">
    <location>
        <begin position="36"/>
        <end position="78"/>
    </location>
</feature>
<proteinExistence type="predicted"/>
<keyword evidence="3" id="KW-1185">Reference proteome</keyword>
<dbReference type="Gene3D" id="3.60.15.10">
    <property type="entry name" value="Ribonuclease Z/Hydroxyacylglutathione hydrolase-like"/>
    <property type="match status" value="1"/>
</dbReference>
<dbReference type="SUPFAM" id="SSF56281">
    <property type="entry name" value="Metallo-hydrolase/oxidoreductase"/>
    <property type="match status" value="1"/>
</dbReference>
<dbReference type="OrthoDB" id="449487at2759"/>
<dbReference type="GO" id="GO:0016787">
    <property type="term" value="F:hydrolase activity"/>
    <property type="evidence" value="ECO:0007669"/>
    <property type="project" value="UniProtKB-KW"/>
</dbReference>
<sequence>MASADEEELHHLCWSSLHHPVLRPTRPHYFERKRHAVAVPQQRLPTPEEEMPHGHRDSLFSDTSSSTNDDRRPEPPPLIHTLFEELTETWQYVVADPITRHAVIIDPHLDNAPSSTTVSTIAADRVISVVSQNRYNVDRILHTHESQHHGSSAWYIRAQLLERTGVAPRVTVGRTMAAVQRVFKRKYSMNDGSAWKPDFDNGFSDGQEFSIGSIKATALHFRNGTLAFVIGQHIFAGTSMIELELRNRTSKGFLGDLRKYRIYTSKDDPPQRKARLVPIYEGLPSSKSRSRSETNGRKLVIKYAAENEEIAELEG</sequence>
<accession>A0A8H6RH87</accession>
<comment type="caution">
    <text evidence="2">The sequence shown here is derived from an EMBL/GenBank/DDBJ whole genome shotgun (WGS) entry which is preliminary data.</text>
</comment>
<name>A0A8H6RH87_9PEZI</name>
<organism evidence="2 3">
    <name type="scientific">Pseudocercospora fuligena</name>
    <dbReference type="NCBI Taxonomy" id="685502"/>
    <lineage>
        <taxon>Eukaryota</taxon>
        <taxon>Fungi</taxon>
        <taxon>Dikarya</taxon>
        <taxon>Ascomycota</taxon>
        <taxon>Pezizomycotina</taxon>
        <taxon>Dothideomycetes</taxon>
        <taxon>Dothideomycetidae</taxon>
        <taxon>Mycosphaerellales</taxon>
        <taxon>Mycosphaerellaceae</taxon>
        <taxon>Pseudocercospora</taxon>
    </lineage>
</organism>
<dbReference type="PANTHER" id="PTHR43084:SF1">
    <property type="entry name" value="PERSULFIDE DIOXYGENASE ETHE1, MITOCHONDRIAL"/>
    <property type="match status" value="1"/>
</dbReference>
<dbReference type="InterPro" id="IPR036866">
    <property type="entry name" value="RibonucZ/Hydroxyglut_hydro"/>
</dbReference>
<evidence type="ECO:0000313" key="3">
    <source>
        <dbReference type="Proteomes" id="UP000660729"/>
    </source>
</evidence>
<dbReference type="EMBL" id="JABCIY010000155">
    <property type="protein sequence ID" value="KAF7191790.1"/>
    <property type="molecule type" value="Genomic_DNA"/>
</dbReference>
<dbReference type="InterPro" id="IPR051682">
    <property type="entry name" value="Mito_Persulfide_Diox"/>
</dbReference>
<evidence type="ECO:0000313" key="2">
    <source>
        <dbReference type="EMBL" id="KAF7191790.1"/>
    </source>
</evidence>
<dbReference type="GO" id="GO:0050313">
    <property type="term" value="F:sulfur dioxygenase activity"/>
    <property type="evidence" value="ECO:0007669"/>
    <property type="project" value="TreeGrafter"/>
</dbReference>
<dbReference type="AlphaFoldDB" id="A0A8H6RH87"/>
<dbReference type="GO" id="GO:0070813">
    <property type="term" value="P:hydrogen sulfide metabolic process"/>
    <property type="evidence" value="ECO:0007669"/>
    <property type="project" value="TreeGrafter"/>
</dbReference>
<feature type="compositionally biased region" description="Basic and acidic residues" evidence="1">
    <location>
        <begin position="50"/>
        <end position="59"/>
    </location>
</feature>
<keyword evidence="2" id="KW-0378">Hydrolase</keyword>